<dbReference type="InterPro" id="IPR013785">
    <property type="entry name" value="Aldolase_TIM"/>
</dbReference>
<dbReference type="InterPro" id="IPR008567">
    <property type="entry name" value="BKACE"/>
</dbReference>
<keyword evidence="4" id="KW-0862">Zinc</keyword>
<dbReference type="Gene3D" id="3.20.20.70">
    <property type="entry name" value="Aldolase class I"/>
    <property type="match status" value="1"/>
</dbReference>
<dbReference type="GO" id="GO:0046872">
    <property type="term" value="F:metal ion binding"/>
    <property type="evidence" value="ECO:0007669"/>
    <property type="project" value="UniProtKB-KW"/>
</dbReference>
<dbReference type="PANTHER" id="PTHR37418">
    <property type="entry name" value="3-KETO-5-AMINOHEXANOATE CLEAVAGE ENZYME-RELATED"/>
    <property type="match status" value="1"/>
</dbReference>
<accession>A0A916W9H0</accession>
<evidence type="ECO:0000256" key="3">
    <source>
        <dbReference type="ARBA" id="ARBA00022723"/>
    </source>
</evidence>
<gene>
    <name evidence="5" type="ORF">GCM10011385_36600</name>
</gene>
<dbReference type="PANTHER" id="PTHR37418:SF2">
    <property type="entry name" value="3-KETO-5-AMINOHEXANOATE CLEAVAGE ENZYME"/>
    <property type="match status" value="1"/>
</dbReference>
<dbReference type="Pfam" id="PF05853">
    <property type="entry name" value="BKACE"/>
    <property type="match status" value="1"/>
</dbReference>
<keyword evidence="2" id="KW-0808">Transferase</keyword>
<dbReference type="GO" id="GO:0043720">
    <property type="term" value="F:3-keto-5-aminohexanoate cleavage activity"/>
    <property type="evidence" value="ECO:0007669"/>
    <property type="project" value="InterPro"/>
</dbReference>
<evidence type="ECO:0000313" key="6">
    <source>
        <dbReference type="Proteomes" id="UP000636264"/>
    </source>
</evidence>
<dbReference type="EMBL" id="BMIF01000015">
    <property type="protein sequence ID" value="GGA79108.1"/>
    <property type="molecule type" value="Genomic_DNA"/>
</dbReference>
<dbReference type="RefSeq" id="WP_188722560.1">
    <property type="nucleotide sequence ID" value="NZ_BMIF01000015.1"/>
</dbReference>
<proteinExistence type="predicted"/>
<sequence length="290" mass="31305">MRKTILTAAVTGNITTLAQHPGLPCTPEQIATAAIECGKAGAAIAHIHVRYPDGRPSMEIEHYREVMERIRDSGLGMIINLTTGPGQRFIPDSQNPAVAAPGTTLMHPLKRVEHIAELKPEMCSLDLNTMWSGSSVVINPPENVMAMARVIREAGTRPEIELFDSGDIHLAHALMNDDVFDHLPLFQIVTGVRYGFDASPETLCYARSLLPKGANWGAIGIGRMSFAILIQTALMGGHIRVGFEDNLYLNRGVLAPDNATLVRKAVHLVEELGGILAPPADARLMLGLAS</sequence>
<evidence type="ECO:0000313" key="5">
    <source>
        <dbReference type="EMBL" id="GGA79108.1"/>
    </source>
</evidence>
<reference evidence="5" key="2">
    <citation type="submission" date="2020-09" db="EMBL/GenBank/DDBJ databases">
        <authorList>
            <person name="Sun Q."/>
            <person name="Zhou Y."/>
        </authorList>
    </citation>
    <scope>NUCLEOTIDE SEQUENCE</scope>
    <source>
        <strain evidence="5">CGMCC 1.15320</strain>
    </source>
</reference>
<keyword evidence="3" id="KW-0479">Metal-binding</keyword>
<comment type="cofactor">
    <cofactor evidence="1">
        <name>Zn(2+)</name>
        <dbReference type="ChEBI" id="CHEBI:29105"/>
    </cofactor>
</comment>
<dbReference type="AlphaFoldDB" id="A0A916W9H0"/>
<comment type="caution">
    <text evidence="5">The sequence shown here is derived from an EMBL/GenBank/DDBJ whole genome shotgun (WGS) entry which is preliminary data.</text>
</comment>
<reference evidence="5" key="1">
    <citation type="journal article" date="2014" name="Int. J. Syst. Evol. Microbiol.">
        <title>Complete genome sequence of Corynebacterium casei LMG S-19264T (=DSM 44701T), isolated from a smear-ripened cheese.</title>
        <authorList>
            <consortium name="US DOE Joint Genome Institute (JGI-PGF)"/>
            <person name="Walter F."/>
            <person name="Albersmeier A."/>
            <person name="Kalinowski J."/>
            <person name="Ruckert C."/>
        </authorList>
    </citation>
    <scope>NUCLEOTIDE SEQUENCE</scope>
    <source>
        <strain evidence="5">CGMCC 1.15320</strain>
    </source>
</reference>
<name>A0A916W9H0_9HYPH</name>
<evidence type="ECO:0000256" key="2">
    <source>
        <dbReference type="ARBA" id="ARBA00022679"/>
    </source>
</evidence>
<evidence type="ECO:0000256" key="1">
    <source>
        <dbReference type="ARBA" id="ARBA00001947"/>
    </source>
</evidence>
<evidence type="ECO:0000256" key="4">
    <source>
        <dbReference type="ARBA" id="ARBA00022833"/>
    </source>
</evidence>
<dbReference type="Proteomes" id="UP000636264">
    <property type="component" value="Unassembled WGS sequence"/>
</dbReference>
<organism evidence="5 6">
    <name type="scientific">Nitratireductor aestuarii</name>
    <dbReference type="NCBI Taxonomy" id="1735103"/>
    <lineage>
        <taxon>Bacteria</taxon>
        <taxon>Pseudomonadati</taxon>
        <taxon>Pseudomonadota</taxon>
        <taxon>Alphaproteobacteria</taxon>
        <taxon>Hyphomicrobiales</taxon>
        <taxon>Phyllobacteriaceae</taxon>
        <taxon>Nitratireductor</taxon>
    </lineage>
</organism>
<keyword evidence="6" id="KW-1185">Reference proteome</keyword>
<protein>
    <submittedName>
        <fullName evidence="5">3-keto-5-aminohexanoate cleavage protein</fullName>
    </submittedName>
</protein>